<accession>A0A804HS47</accession>
<evidence type="ECO:0000313" key="1">
    <source>
        <dbReference type="EnsemblPlants" id="Ma01_p09460.1"/>
    </source>
</evidence>
<dbReference type="Gramene" id="Ma01_t09460.1">
    <property type="protein sequence ID" value="Ma01_p09460.1"/>
    <property type="gene ID" value="Ma01_g09460"/>
</dbReference>
<evidence type="ECO:0000313" key="2">
    <source>
        <dbReference type="Proteomes" id="UP000012960"/>
    </source>
</evidence>
<proteinExistence type="predicted"/>
<dbReference type="AlphaFoldDB" id="A0A804HS47"/>
<protein>
    <submittedName>
        <fullName evidence="1">Uncharacterized protein</fullName>
    </submittedName>
</protein>
<sequence>MSPWWAIWSKCLGLQGKRCIWTPSCRIKCL</sequence>
<organism evidence="1 2">
    <name type="scientific">Musa acuminata subsp. malaccensis</name>
    <name type="common">Wild banana</name>
    <name type="synonym">Musa malaccensis</name>
    <dbReference type="NCBI Taxonomy" id="214687"/>
    <lineage>
        <taxon>Eukaryota</taxon>
        <taxon>Viridiplantae</taxon>
        <taxon>Streptophyta</taxon>
        <taxon>Embryophyta</taxon>
        <taxon>Tracheophyta</taxon>
        <taxon>Spermatophyta</taxon>
        <taxon>Magnoliopsida</taxon>
        <taxon>Liliopsida</taxon>
        <taxon>Zingiberales</taxon>
        <taxon>Musaceae</taxon>
        <taxon>Musa</taxon>
    </lineage>
</organism>
<reference evidence="1" key="1">
    <citation type="submission" date="2021-05" db="UniProtKB">
        <authorList>
            <consortium name="EnsemblPlants"/>
        </authorList>
    </citation>
    <scope>IDENTIFICATION</scope>
    <source>
        <strain evidence="1">subsp. malaccensis</strain>
    </source>
</reference>
<dbReference type="Proteomes" id="UP000012960">
    <property type="component" value="Unplaced"/>
</dbReference>
<keyword evidence="2" id="KW-1185">Reference proteome</keyword>
<name>A0A804HS47_MUSAM</name>
<dbReference type="EnsemblPlants" id="Ma01_t09460.1">
    <property type="protein sequence ID" value="Ma01_p09460.1"/>
    <property type="gene ID" value="Ma01_g09460"/>
</dbReference>
<dbReference type="InParanoid" id="A0A804HS47"/>